<feature type="compositionally biased region" description="Low complexity" evidence="1">
    <location>
        <begin position="64"/>
        <end position="77"/>
    </location>
</feature>
<keyword evidence="3" id="KW-1185">Reference proteome</keyword>
<name>A0AAV9GH59_9PEZI</name>
<evidence type="ECO:0000256" key="1">
    <source>
        <dbReference type="SAM" id="MobiDB-lite"/>
    </source>
</evidence>
<accession>A0AAV9GH59</accession>
<proteinExistence type="predicted"/>
<feature type="compositionally biased region" description="Basic and acidic residues" evidence="1">
    <location>
        <begin position="90"/>
        <end position="99"/>
    </location>
</feature>
<feature type="compositionally biased region" description="Basic and acidic residues" evidence="1">
    <location>
        <begin position="382"/>
        <end position="394"/>
    </location>
</feature>
<evidence type="ECO:0000313" key="3">
    <source>
        <dbReference type="Proteomes" id="UP001321760"/>
    </source>
</evidence>
<feature type="compositionally biased region" description="Basic residues" evidence="1">
    <location>
        <begin position="163"/>
        <end position="172"/>
    </location>
</feature>
<reference evidence="2" key="2">
    <citation type="submission" date="2023-05" db="EMBL/GenBank/DDBJ databases">
        <authorList>
            <consortium name="Lawrence Berkeley National Laboratory"/>
            <person name="Steindorff A."/>
            <person name="Hensen N."/>
            <person name="Bonometti L."/>
            <person name="Westerberg I."/>
            <person name="Brannstrom I.O."/>
            <person name="Guillou S."/>
            <person name="Cros-Aarteil S."/>
            <person name="Calhoun S."/>
            <person name="Haridas S."/>
            <person name="Kuo A."/>
            <person name="Mondo S."/>
            <person name="Pangilinan J."/>
            <person name="Riley R."/>
            <person name="Labutti K."/>
            <person name="Andreopoulos B."/>
            <person name="Lipzen A."/>
            <person name="Chen C."/>
            <person name="Yanf M."/>
            <person name="Daum C."/>
            <person name="Ng V."/>
            <person name="Clum A."/>
            <person name="Ohm R."/>
            <person name="Martin F."/>
            <person name="Silar P."/>
            <person name="Natvig D."/>
            <person name="Lalanne C."/>
            <person name="Gautier V."/>
            <person name="Ament-Velasquez S.L."/>
            <person name="Kruys A."/>
            <person name="Hutchinson M.I."/>
            <person name="Powell A.J."/>
            <person name="Barry K."/>
            <person name="Miller A.N."/>
            <person name="Grigoriev I.V."/>
            <person name="Debuchy R."/>
            <person name="Gladieux P."/>
            <person name="Thoren M.H."/>
            <person name="Johannesson H."/>
        </authorList>
    </citation>
    <scope>NUCLEOTIDE SEQUENCE</scope>
    <source>
        <strain evidence="2">PSN243</strain>
    </source>
</reference>
<reference evidence="2" key="1">
    <citation type="journal article" date="2023" name="Mol. Phylogenet. Evol.">
        <title>Genome-scale phylogeny and comparative genomics of the fungal order Sordariales.</title>
        <authorList>
            <person name="Hensen N."/>
            <person name="Bonometti L."/>
            <person name="Westerberg I."/>
            <person name="Brannstrom I.O."/>
            <person name="Guillou S."/>
            <person name="Cros-Aarteil S."/>
            <person name="Calhoun S."/>
            <person name="Haridas S."/>
            <person name="Kuo A."/>
            <person name="Mondo S."/>
            <person name="Pangilinan J."/>
            <person name="Riley R."/>
            <person name="LaButti K."/>
            <person name="Andreopoulos B."/>
            <person name="Lipzen A."/>
            <person name="Chen C."/>
            <person name="Yan M."/>
            <person name="Daum C."/>
            <person name="Ng V."/>
            <person name="Clum A."/>
            <person name="Steindorff A."/>
            <person name="Ohm R.A."/>
            <person name="Martin F."/>
            <person name="Silar P."/>
            <person name="Natvig D.O."/>
            <person name="Lalanne C."/>
            <person name="Gautier V."/>
            <person name="Ament-Velasquez S.L."/>
            <person name="Kruys A."/>
            <person name="Hutchinson M.I."/>
            <person name="Powell A.J."/>
            <person name="Barry K."/>
            <person name="Miller A.N."/>
            <person name="Grigoriev I.V."/>
            <person name="Debuchy R."/>
            <person name="Gladieux P."/>
            <person name="Hiltunen Thoren M."/>
            <person name="Johannesson H."/>
        </authorList>
    </citation>
    <scope>NUCLEOTIDE SEQUENCE</scope>
    <source>
        <strain evidence="2">PSN243</strain>
    </source>
</reference>
<organism evidence="2 3">
    <name type="scientific">Podospora aff. communis PSN243</name>
    <dbReference type="NCBI Taxonomy" id="3040156"/>
    <lineage>
        <taxon>Eukaryota</taxon>
        <taxon>Fungi</taxon>
        <taxon>Dikarya</taxon>
        <taxon>Ascomycota</taxon>
        <taxon>Pezizomycotina</taxon>
        <taxon>Sordariomycetes</taxon>
        <taxon>Sordariomycetidae</taxon>
        <taxon>Sordariales</taxon>
        <taxon>Podosporaceae</taxon>
        <taxon>Podospora</taxon>
    </lineage>
</organism>
<feature type="compositionally biased region" description="Polar residues" evidence="1">
    <location>
        <begin position="197"/>
        <end position="216"/>
    </location>
</feature>
<dbReference type="Proteomes" id="UP001321760">
    <property type="component" value="Unassembled WGS sequence"/>
</dbReference>
<feature type="region of interest" description="Disordered" evidence="1">
    <location>
        <begin position="382"/>
        <end position="415"/>
    </location>
</feature>
<gene>
    <name evidence="2" type="ORF">QBC34DRAFT_409003</name>
</gene>
<dbReference type="AlphaFoldDB" id="A0AAV9GH59"/>
<feature type="compositionally biased region" description="Basic and acidic residues" evidence="1">
    <location>
        <begin position="282"/>
        <end position="304"/>
    </location>
</feature>
<feature type="compositionally biased region" description="Polar residues" evidence="1">
    <location>
        <begin position="180"/>
        <end position="189"/>
    </location>
</feature>
<feature type="compositionally biased region" description="Polar residues" evidence="1">
    <location>
        <begin position="150"/>
        <end position="162"/>
    </location>
</feature>
<feature type="region of interest" description="Disordered" evidence="1">
    <location>
        <begin position="237"/>
        <end position="369"/>
    </location>
</feature>
<comment type="caution">
    <text evidence="2">The sequence shown here is derived from an EMBL/GenBank/DDBJ whole genome shotgun (WGS) entry which is preliminary data.</text>
</comment>
<feature type="compositionally biased region" description="Low complexity" evidence="1">
    <location>
        <begin position="100"/>
        <end position="110"/>
    </location>
</feature>
<feature type="region of interest" description="Disordered" evidence="1">
    <location>
        <begin position="59"/>
        <end position="220"/>
    </location>
</feature>
<sequence>MTQCAGASRAKPPLNSRPPLPDVVFFHVYLNSNPPQRKMPAILPRILNRFSRLNLFSRRDHSSKVSASSTTASSSSTNMSFPHPTGRVKSKSDETEPGRQSRQSSRPASRYTSSPDVWESSYVDIFDDEDEPEYTTRPSPPPPAGRNHAGTFTNPWNSSHLPSRSHQRRVSHVRAPAWVTHQQPPTTTRGRTDSQSKRQSTTPATQGPYRSSSRNSRAQKRWESDYLRVFEKEYAEDHNSNRRNSAATPCYKPATPDLRMSGALPIPRANSSSSSSRPSRLSRHERQEQRARTAEWAQGDDRGQRAHHHQGRRGPSNDDQDAQLAEAMQQSLRCFASEEQQQQQQGKRRRQRHSLTPWYRQRGRVGNPVDEALKERVARRVDEQNREIERRSREGVAAQGGGRSKVRKVRFPDEA</sequence>
<protein>
    <submittedName>
        <fullName evidence="2">Uncharacterized protein</fullName>
    </submittedName>
</protein>
<evidence type="ECO:0000313" key="2">
    <source>
        <dbReference type="EMBL" id="KAK4447848.1"/>
    </source>
</evidence>
<dbReference type="EMBL" id="MU865947">
    <property type="protein sequence ID" value="KAK4447848.1"/>
    <property type="molecule type" value="Genomic_DNA"/>
</dbReference>